<keyword evidence="4" id="KW-1185">Reference proteome</keyword>
<name>A0ABU6QFW7_9FABA</name>
<comment type="caution">
    <text evidence="3">The sequence shown here is derived from an EMBL/GenBank/DDBJ whole genome shotgun (WGS) entry which is preliminary data.</text>
</comment>
<dbReference type="SUPFAM" id="SSF53067">
    <property type="entry name" value="Actin-like ATPase domain"/>
    <property type="match status" value="2"/>
</dbReference>
<dbReference type="EMBL" id="JASCZI010000268">
    <property type="protein sequence ID" value="MED6110617.1"/>
    <property type="molecule type" value="Genomic_DNA"/>
</dbReference>
<dbReference type="PROSITE" id="PS01036">
    <property type="entry name" value="HSP70_3"/>
    <property type="match status" value="1"/>
</dbReference>
<evidence type="ECO:0000313" key="3">
    <source>
        <dbReference type="EMBL" id="MED6110617.1"/>
    </source>
</evidence>
<dbReference type="SUPFAM" id="SSF100934">
    <property type="entry name" value="Heat shock protein 70kD (HSP70), C-terminal subdomain"/>
    <property type="match status" value="1"/>
</dbReference>
<protein>
    <submittedName>
        <fullName evidence="3">70-kilodalton heat shock protein, variant 3</fullName>
    </submittedName>
</protein>
<keyword evidence="1" id="KW-0547">Nucleotide-binding</keyword>
<dbReference type="PRINTS" id="PR00301">
    <property type="entry name" value="HEATSHOCK70"/>
</dbReference>
<dbReference type="Gene3D" id="1.20.1270.10">
    <property type="match status" value="1"/>
</dbReference>
<dbReference type="PROSITE" id="PS00297">
    <property type="entry name" value="HSP70_1"/>
    <property type="match status" value="1"/>
</dbReference>
<dbReference type="InterPro" id="IPR013126">
    <property type="entry name" value="Hsp_70_fam"/>
</dbReference>
<dbReference type="InterPro" id="IPR043129">
    <property type="entry name" value="ATPase_NBD"/>
</dbReference>
<proteinExistence type="predicted"/>
<dbReference type="Gene3D" id="3.90.640.10">
    <property type="entry name" value="Actin, Chain A, domain 4"/>
    <property type="match status" value="1"/>
</dbReference>
<dbReference type="Proteomes" id="UP001341840">
    <property type="component" value="Unassembled WGS sequence"/>
</dbReference>
<evidence type="ECO:0000313" key="4">
    <source>
        <dbReference type="Proteomes" id="UP001341840"/>
    </source>
</evidence>
<accession>A0ABU6QFW7</accession>
<gene>
    <name evidence="3" type="primary">HSP70_25</name>
    <name evidence="3" type="ORF">PIB30_044677</name>
</gene>
<reference evidence="3 4" key="1">
    <citation type="journal article" date="2023" name="Plants (Basel)">
        <title>Bridging the Gap: Combining Genomics and Transcriptomics Approaches to Understand Stylosanthes scabra, an Orphan Legume from the Brazilian Caatinga.</title>
        <authorList>
            <person name="Ferreira-Neto J.R.C."/>
            <person name="da Silva M.D."/>
            <person name="Binneck E."/>
            <person name="de Melo N.F."/>
            <person name="da Silva R.H."/>
            <person name="de Melo A.L.T.M."/>
            <person name="Pandolfi V."/>
            <person name="Bustamante F.O."/>
            <person name="Brasileiro-Vidal A.C."/>
            <person name="Benko-Iseppon A.M."/>
        </authorList>
    </citation>
    <scope>NUCLEOTIDE SEQUENCE [LARGE SCALE GENOMIC DNA]</scope>
    <source>
        <tissue evidence="3">Leaves</tissue>
    </source>
</reference>
<dbReference type="InterPro" id="IPR018181">
    <property type="entry name" value="Heat_shock_70_CS"/>
</dbReference>
<dbReference type="Pfam" id="PF00012">
    <property type="entry name" value="HSP70"/>
    <property type="match status" value="1"/>
</dbReference>
<keyword evidence="3" id="KW-0346">Stress response</keyword>
<evidence type="ECO:0000256" key="1">
    <source>
        <dbReference type="ARBA" id="ARBA00022741"/>
    </source>
</evidence>
<sequence>MATSSSSSSSSNKAKAIGIDLGTTYSCVAVWQNNHVDIIPNKQGNRTTPSCISFTDTQILLGDAAINQLSSNPHRTVYDAKRMIGRTFNDLSVQEDMKLWPFKVVPHPTNNNNPAILVDNKCELTYCAPVEISAMVLNTLKEGAEAYLGHPVNDAVITVPAYFNNSQRQATKDAPKIAGLNVMAIINEPTAAAIAYGFDKKTWREGERDVLVFDLGGGTFDVSLVTIDEGMFKVKATLGDTHLGGLDFDNKMVNHCVEFFKGKYNKDISGNLKALGRLRSHCERAKRNLSSNSHTRIEIDALYEGIDLNLTVTRAAFEELNKDLFNKCMEMVKNCLIEAKVDKRQVHEIVLVGGSTIIPKVQQLLKEMFCVNGRVKELCKSINADEAVAHGAAVQAAMLSGEKDKKVEELLLLDELPLSLGIEASDGRLRPEELNRMVRDAERFKEDDEEVKKKEKAKNSFEKYAYEVRDKLKKLKKTGEEAIEWLERN</sequence>
<evidence type="ECO:0000256" key="2">
    <source>
        <dbReference type="ARBA" id="ARBA00022840"/>
    </source>
</evidence>
<organism evidence="3 4">
    <name type="scientific">Stylosanthes scabra</name>
    <dbReference type="NCBI Taxonomy" id="79078"/>
    <lineage>
        <taxon>Eukaryota</taxon>
        <taxon>Viridiplantae</taxon>
        <taxon>Streptophyta</taxon>
        <taxon>Embryophyta</taxon>
        <taxon>Tracheophyta</taxon>
        <taxon>Spermatophyta</taxon>
        <taxon>Magnoliopsida</taxon>
        <taxon>eudicotyledons</taxon>
        <taxon>Gunneridae</taxon>
        <taxon>Pentapetalae</taxon>
        <taxon>rosids</taxon>
        <taxon>fabids</taxon>
        <taxon>Fabales</taxon>
        <taxon>Fabaceae</taxon>
        <taxon>Papilionoideae</taxon>
        <taxon>50 kb inversion clade</taxon>
        <taxon>dalbergioids sensu lato</taxon>
        <taxon>Dalbergieae</taxon>
        <taxon>Pterocarpus clade</taxon>
        <taxon>Stylosanthes</taxon>
    </lineage>
</organism>
<dbReference type="PROSITE" id="PS00329">
    <property type="entry name" value="HSP70_2"/>
    <property type="match status" value="1"/>
</dbReference>
<dbReference type="PANTHER" id="PTHR19375">
    <property type="entry name" value="HEAT SHOCK PROTEIN 70KDA"/>
    <property type="match status" value="1"/>
</dbReference>
<keyword evidence="2" id="KW-0067">ATP-binding</keyword>
<dbReference type="InterPro" id="IPR029048">
    <property type="entry name" value="HSP70_C_sf"/>
</dbReference>
<dbReference type="Gene3D" id="3.30.30.30">
    <property type="match status" value="1"/>
</dbReference>
<dbReference type="Gene3D" id="3.30.420.40">
    <property type="match status" value="2"/>
</dbReference>